<name>A0A4Y8PZU5_9BACL</name>
<gene>
    <name evidence="2" type="ORF">B5M42_13320</name>
</gene>
<dbReference type="AlphaFoldDB" id="A0A4Y8PZU5"/>
<comment type="caution">
    <text evidence="2">The sequence shown here is derived from an EMBL/GenBank/DDBJ whole genome shotgun (WGS) entry which is preliminary data.</text>
</comment>
<dbReference type="OrthoDB" id="2680668at2"/>
<evidence type="ECO:0000313" key="2">
    <source>
        <dbReference type="EMBL" id="TFE86868.1"/>
    </source>
</evidence>
<reference evidence="2 3" key="1">
    <citation type="submission" date="2017-03" db="EMBL/GenBank/DDBJ databases">
        <title>Isolation of Levoglucosan Utilizing Bacteria.</title>
        <authorList>
            <person name="Arya A.S."/>
        </authorList>
    </citation>
    <scope>NUCLEOTIDE SEQUENCE [LARGE SCALE GENOMIC DNA]</scope>
    <source>
        <strain evidence="2 3">MEC069</strain>
    </source>
</reference>
<evidence type="ECO:0008006" key="4">
    <source>
        <dbReference type="Google" id="ProtNLM"/>
    </source>
</evidence>
<keyword evidence="3" id="KW-1185">Reference proteome</keyword>
<accession>A0A4Y8PZU5</accession>
<feature type="region of interest" description="Disordered" evidence="1">
    <location>
        <begin position="36"/>
        <end position="74"/>
    </location>
</feature>
<dbReference type="Proteomes" id="UP000298246">
    <property type="component" value="Unassembled WGS sequence"/>
</dbReference>
<protein>
    <recommendedName>
        <fullName evidence="4">Tyrosine protein kinase</fullName>
    </recommendedName>
</protein>
<dbReference type="EMBL" id="MYFO01000016">
    <property type="protein sequence ID" value="TFE86868.1"/>
    <property type="molecule type" value="Genomic_DNA"/>
</dbReference>
<evidence type="ECO:0000313" key="3">
    <source>
        <dbReference type="Proteomes" id="UP000298246"/>
    </source>
</evidence>
<evidence type="ECO:0000256" key="1">
    <source>
        <dbReference type="SAM" id="MobiDB-lite"/>
    </source>
</evidence>
<organism evidence="2 3">
    <name type="scientific">Paenibacillus athensensis</name>
    <dbReference type="NCBI Taxonomy" id="1967502"/>
    <lineage>
        <taxon>Bacteria</taxon>
        <taxon>Bacillati</taxon>
        <taxon>Bacillota</taxon>
        <taxon>Bacilli</taxon>
        <taxon>Bacillales</taxon>
        <taxon>Paenibacillaceae</taxon>
        <taxon>Paenibacillus</taxon>
    </lineage>
</organism>
<proteinExistence type="predicted"/>
<sequence>MGGIEGIMGTMGKVQKFVTTFQQMAPMFKVMFNSFGGKVKSTDDDDFADLPRRRKRRRGGRRRKARGSSRRRRR</sequence>
<feature type="compositionally biased region" description="Basic residues" evidence="1">
    <location>
        <begin position="52"/>
        <end position="74"/>
    </location>
</feature>